<sequence>MSKLGADLAAKARRVVIVQLAITTIVALLFLFQGAWDALSAVYGGLASVFLALLSIRGFKRANEHALDDPKRSMLILYIGAVQRFVAVVVLLAIGLGGLKLAPLAVFIGFALAQASYLMGVRDGGAKAKAMQRPD</sequence>
<reference evidence="7" key="1">
    <citation type="submission" date="2018-06" db="EMBL/GenBank/DDBJ databases">
        <authorList>
            <person name="Zhirakovskaya E."/>
        </authorList>
    </citation>
    <scope>NUCLEOTIDE SEQUENCE</scope>
</reference>
<evidence type="ECO:0000256" key="3">
    <source>
        <dbReference type="ARBA" id="ARBA00022692"/>
    </source>
</evidence>
<name>A0A3B0ZHH7_9ZZZZ</name>
<feature type="transmembrane region" description="Helical" evidence="6">
    <location>
        <begin position="12"/>
        <end position="32"/>
    </location>
</feature>
<dbReference type="InterPro" id="IPR005598">
    <property type="entry name" value="ATP_synth_I"/>
</dbReference>
<evidence type="ECO:0008006" key="8">
    <source>
        <dbReference type="Google" id="ProtNLM"/>
    </source>
</evidence>
<dbReference type="Pfam" id="PF03899">
    <property type="entry name" value="ATP-synt_I"/>
    <property type="match status" value="1"/>
</dbReference>
<comment type="subcellular location">
    <subcellularLocation>
        <location evidence="1">Cell membrane</location>
        <topology evidence="1">Multi-pass membrane protein</topology>
    </subcellularLocation>
</comment>
<keyword evidence="5 6" id="KW-0472">Membrane</keyword>
<gene>
    <name evidence="7" type="ORF">MNBD_GAMMA20-700</name>
</gene>
<evidence type="ECO:0000256" key="5">
    <source>
        <dbReference type="ARBA" id="ARBA00023136"/>
    </source>
</evidence>
<dbReference type="EMBL" id="UOFU01000012">
    <property type="protein sequence ID" value="VAW92875.1"/>
    <property type="molecule type" value="Genomic_DNA"/>
</dbReference>
<protein>
    <recommendedName>
        <fullName evidence="8">ATP synthase protein I</fullName>
    </recommendedName>
</protein>
<evidence type="ECO:0000256" key="1">
    <source>
        <dbReference type="ARBA" id="ARBA00004651"/>
    </source>
</evidence>
<proteinExistence type="predicted"/>
<dbReference type="AlphaFoldDB" id="A0A3B0ZHH7"/>
<feature type="transmembrane region" description="Helical" evidence="6">
    <location>
        <begin position="75"/>
        <end position="95"/>
    </location>
</feature>
<keyword evidence="4 6" id="KW-1133">Transmembrane helix</keyword>
<feature type="transmembrane region" description="Helical" evidence="6">
    <location>
        <begin position="38"/>
        <end position="54"/>
    </location>
</feature>
<organism evidence="7">
    <name type="scientific">hydrothermal vent metagenome</name>
    <dbReference type="NCBI Taxonomy" id="652676"/>
    <lineage>
        <taxon>unclassified sequences</taxon>
        <taxon>metagenomes</taxon>
        <taxon>ecological metagenomes</taxon>
    </lineage>
</organism>
<accession>A0A3B0ZHH7</accession>
<evidence type="ECO:0000256" key="6">
    <source>
        <dbReference type="SAM" id="Phobius"/>
    </source>
</evidence>
<keyword evidence="3 6" id="KW-0812">Transmembrane</keyword>
<evidence type="ECO:0000256" key="4">
    <source>
        <dbReference type="ARBA" id="ARBA00022989"/>
    </source>
</evidence>
<keyword evidence="2" id="KW-1003">Cell membrane</keyword>
<feature type="transmembrane region" description="Helical" evidence="6">
    <location>
        <begin position="101"/>
        <end position="121"/>
    </location>
</feature>
<evidence type="ECO:0000313" key="7">
    <source>
        <dbReference type="EMBL" id="VAW92875.1"/>
    </source>
</evidence>
<evidence type="ECO:0000256" key="2">
    <source>
        <dbReference type="ARBA" id="ARBA00022475"/>
    </source>
</evidence>
<dbReference type="GO" id="GO:0005886">
    <property type="term" value="C:plasma membrane"/>
    <property type="evidence" value="ECO:0007669"/>
    <property type="project" value="UniProtKB-SubCell"/>
</dbReference>